<organism evidence="2">
    <name type="scientific">Streptomyces sp. R21</name>
    <dbReference type="NCBI Taxonomy" id="3238627"/>
    <lineage>
        <taxon>Bacteria</taxon>
        <taxon>Bacillati</taxon>
        <taxon>Actinomycetota</taxon>
        <taxon>Actinomycetes</taxon>
        <taxon>Kitasatosporales</taxon>
        <taxon>Streptomycetaceae</taxon>
        <taxon>Streptomyces</taxon>
    </lineage>
</organism>
<evidence type="ECO:0000256" key="1">
    <source>
        <dbReference type="SAM" id="MobiDB-lite"/>
    </source>
</evidence>
<reference evidence="2" key="1">
    <citation type="submission" date="2024-07" db="EMBL/GenBank/DDBJ databases">
        <authorList>
            <person name="Yu S.T."/>
        </authorList>
    </citation>
    <scope>NUCLEOTIDE SEQUENCE</scope>
    <source>
        <strain evidence="2">R21</strain>
    </source>
</reference>
<gene>
    <name evidence="2" type="ORF">AB5J56_01210</name>
</gene>
<dbReference type="Gene3D" id="2.110.10.10">
    <property type="entry name" value="Hemopexin-like domain"/>
    <property type="match status" value="1"/>
</dbReference>
<accession>A0AB39NXI7</accession>
<protein>
    <submittedName>
        <fullName evidence="2">Uncharacterized protein</fullName>
    </submittedName>
</protein>
<dbReference type="SUPFAM" id="SSF55486">
    <property type="entry name" value="Metalloproteases ('zincins'), catalytic domain"/>
    <property type="match status" value="1"/>
</dbReference>
<dbReference type="RefSeq" id="WP_369229117.1">
    <property type="nucleotide sequence ID" value="NZ_CP163435.1"/>
</dbReference>
<feature type="region of interest" description="Disordered" evidence="1">
    <location>
        <begin position="903"/>
        <end position="924"/>
    </location>
</feature>
<sequence>MAFLRSKSTGYRCAVACPTGQGWSAMFLRPGRAAGVSETGLLFEAATHDAFGGQFTDLRQAAYQNFKLYPEAVLQLPAHTDGSAQYLFITGTDSLTYRVGTGAVQHNQLEMLSWLPADWQYNVDALLQAPNSAADEWRTYLFKGSRVITYNWTRVWAPIERNALITDGPDADAPGWAQLPADFRADLDHVVALPPASGGIRRSLLVKGDMGLVLNWRTGVETSGALTSLTTGLGALPAPYPTPYLPMSGTYRATNADQSIEARVDVDGVGTLSTISGDLFTVAGGTTAYANSFRSTSVEVQWTETYVVVVGKGLTWATAAPDLTQVRILLYLTAAGQPARSAGWLTLEDANSYRAVWYDLPKTSAYFRTVDYEVDTVVGEAELVRYDTANAATPPGYANRVITVPSAFAEAGLELRIAGTRNVLDTTGTGTDLLWSSAELHAAMVANFSGHRDVPQWKLWALVAGKYADGEGTAGIMFDTTGLQRQGMAVFEQTLREYGLAGHAWDMHTYVHEIGHAFNLLHSSQKNIANPPAPLGPRNGFGDLSWMNYPHLYQGSTGNGVDAYWGDFPFQFSQDEIRHLRHGFYRHVIMGGSNFIADAAMDLSAAEAFALPLTDESGLALELQGQDAFEYGEPVVAQIKLSRTGSRKDVVVAPDLQPSAGHVIVAITDPYGRSRMFRPLTRVCAGHDGAADTVALTEAAPSLYTSVYLGYGAEGLYFSEPGLYKVTAAYQAPDGSRAVSASRTVRVRQPLARDAQHIGELMTGDDQGRLLTFLGSDAPQLQAGNDALQEVIERYGDHPLAAHARLARGANAGRHFQHIRDGRLVVREPDIKESVQQLSAAINASTGDEGLDNITLGQAMRRLARVHAKDGNLLEADAVLDKMVATFRGKGLPAAVQKTIQAQAEKTRATIHQGKTQTTRRKKK</sequence>
<proteinExistence type="predicted"/>
<name>A0AB39NXI7_9ACTN</name>
<dbReference type="InterPro" id="IPR036375">
    <property type="entry name" value="Hemopexin-like_dom_sf"/>
</dbReference>
<dbReference type="EMBL" id="CP163435">
    <property type="protein sequence ID" value="XDQ23415.1"/>
    <property type="molecule type" value="Genomic_DNA"/>
</dbReference>
<dbReference type="AlphaFoldDB" id="A0AB39NXI7"/>
<evidence type="ECO:0000313" key="2">
    <source>
        <dbReference type="EMBL" id="XDQ23415.1"/>
    </source>
</evidence>